<sequence length="79" mass="8596">MTELIGRIVTWVSLLFDPRGPRLRHPASPPAPQRLAAPDVLPLPSHRSPYGLPSVLDGAETVSVRPYVVACRPYGREAA</sequence>
<gene>
    <name evidence="2" type="ORF">ACFQMH_35885</name>
</gene>
<feature type="region of interest" description="Disordered" evidence="1">
    <location>
        <begin position="19"/>
        <end position="40"/>
    </location>
</feature>
<dbReference type="Proteomes" id="UP001596409">
    <property type="component" value="Unassembled WGS sequence"/>
</dbReference>
<evidence type="ECO:0000256" key="1">
    <source>
        <dbReference type="SAM" id="MobiDB-lite"/>
    </source>
</evidence>
<comment type="caution">
    <text evidence="2">The sequence shown here is derived from an EMBL/GenBank/DDBJ whole genome shotgun (WGS) entry which is preliminary data.</text>
</comment>
<name>A0ABW2EAE9_9ACTN</name>
<proteinExistence type="predicted"/>
<protein>
    <submittedName>
        <fullName evidence="2">Uncharacterized protein</fullName>
    </submittedName>
</protein>
<evidence type="ECO:0000313" key="2">
    <source>
        <dbReference type="EMBL" id="MFC7016973.1"/>
    </source>
</evidence>
<dbReference type="EMBL" id="JBHSYM010000085">
    <property type="protein sequence ID" value="MFC7016973.1"/>
    <property type="molecule type" value="Genomic_DNA"/>
</dbReference>
<organism evidence="2 3">
    <name type="scientific">Streptomyces viridiviolaceus</name>
    <dbReference type="NCBI Taxonomy" id="68282"/>
    <lineage>
        <taxon>Bacteria</taxon>
        <taxon>Bacillati</taxon>
        <taxon>Actinomycetota</taxon>
        <taxon>Actinomycetes</taxon>
        <taxon>Kitasatosporales</taxon>
        <taxon>Streptomycetaceae</taxon>
        <taxon>Streptomyces</taxon>
    </lineage>
</organism>
<reference evidence="3" key="1">
    <citation type="journal article" date="2019" name="Int. J. Syst. Evol. Microbiol.">
        <title>The Global Catalogue of Microorganisms (GCM) 10K type strain sequencing project: providing services to taxonomists for standard genome sequencing and annotation.</title>
        <authorList>
            <consortium name="The Broad Institute Genomics Platform"/>
            <consortium name="The Broad Institute Genome Sequencing Center for Infectious Disease"/>
            <person name="Wu L."/>
            <person name="Ma J."/>
        </authorList>
    </citation>
    <scope>NUCLEOTIDE SEQUENCE [LARGE SCALE GENOMIC DNA]</scope>
    <source>
        <strain evidence="3">JCM 4855</strain>
    </source>
</reference>
<evidence type="ECO:0000313" key="3">
    <source>
        <dbReference type="Proteomes" id="UP001596409"/>
    </source>
</evidence>
<keyword evidence="3" id="KW-1185">Reference proteome</keyword>
<accession>A0ABW2EAE9</accession>
<dbReference type="RefSeq" id="WP_189871838.1">
    <property type="nucleotide sequence ID" value="NZ_BMWA01000009.1"/>
</dbReference>